<accession>A0ABP8ZTX5</accession>
<keyword evidence="3" id="KW-1185">Reference proteome</keyword>
<comment type="caution">
    <text evidence="2">The sequence shown here is derived from an EMBL/GenBank/DDBJ whole genome shotgun (WGS) entry which is preliminary data.</text>
</comment>
<evidence type="ECO:0000256" key="1">
    <source>
        <dbReference type="SAM" id="MobiDB-lite"/>
    </source>
</evidence>
<protein>
    <submittedName>
        <fullName evidence="2">Uncharacterized protein</fullName>
    </submittedName>
</protein>
<sequence>MLPAALPGGTPARLEAERLLRLRDWPVAATPAGADLLLVTGPDCPALHEPLERLWGDLPAPRARVHAATAAEVASALDAGRERLAAWPGHGSGVQGHPGRDDRPRTHPERGGGHTHGHAGDGGTGTGMPMPGGLPLAETGPDRDGLALDRLHLALGPFLCDWPTGLTVRLVLQGDVVQEAVCETPAASGGVPFWSGPWLRAAAGEPVTAGAAARHRAAATCDSLGRLLAVAGWLEQAVAARRLRDELLAGTPGGALRGPADRLARRVGRSRVLAWLTRGIGRVDGRTGGSGGSAPAGPPGADGDATDRYRRWLDRLGRDVRHLDDPAPLDPWATESPRGPWEPAHPPSAALLALLPALLAGAELAAARLVVAGLDPDPEELAGAGVAPRG</sequence>
<feature type="region of interest" description="Disordered" evidence="1">
    <location>
        <begin position="284"/>
        <end position="305"/>
    </location>
</feature>
<feature type="compositionally biased region" description="Basic and acidic residues" evidence="1">
    <location>
        <begin position="98"/>
        <end position="112"/>
    </location>
</feature>
<gene>
    <name evidence="2" type="ORF">GCM10023329_09590</name>
</gene>
<organism evidence="2 3">
    <name type="scientific">Streptomyces sanyensis</name>
    <dbReference type="NCBI Taxonomy" id="568869"/>
    <lineage>
        <taxon>Bacteria</taxon>
        <taxon>Bacillati</taxon>
        <taxon>Actinomycetota</taxon>
        <taxon>Actinomycetes</taxon>
        <taxon>Kitasatosporales</taxon>
        <taxon>Streptomycetaceae</taxon>
        <taxon>Streptomyces</taxon>
    </lineage>
</organism>
<reference evidence="3" key="1">
    <citation type="journal article" date="2019" name="Int. J. Syst. Evol. Microbiol.">
        <title>The Global Catalogue of Microorganisms (GCM) 10K type strain sequencing project: providing services to taxonomists for standard genome sequencing and annotation.</title>
        <authorList>
            <consortium name="The Broad Institute Genomics Platform"/>
            <consortium name="The Broad Institute Genome Sequencing Center for Infectious Disease"/>
            <person name="Wu L."/>
            <person name="Ma J."/>
        </authorList>
    </citation>
    <scope>NUCLEOTIDE SEQUENCE [LARGE SCALE GENOMIC DNA]</scope>
    <source>
        <strain evidence="3">JCM 18324</strain>
    </source>
</reference>
<dbReference type="Proteomes" id="UP001501147">
    <property type="component" value="Unassembled WGS sequence"/>
</dbReference>
<feature type="region of interest" description="Disordered" evidence="1">
    <location>
        <begin position="86"/>
        <end position="141"/>
    </location>
</feature>
<feature type="compositionally biased region" description="Low complexity" evidence="1">
    <location>
        <begin position="127"/>
        <end position="137"/>
    </location>
</feature>
<dbReference type="EMBL" id="BAABJV010000001">
    <property type="protein sequence ID" value="GAA4765583.1"/>
    <property type="molecule type" value="Genomic_DNA"/>
</dbReference>
<evidence type="ECO:0000313" key="2">
    <source>
        <dbReference type="EMBL" id="GAA4765583.1"/>
    </source>
</evidence>
<evidence type="ECO:0000313" key="3">
    <source>
        <dbReference type="Proteomes" id="UP001501147"/>
    </source>
</evidence>
<feature type="region of interest" description="Disordered" evidence="1">
    <location>
        <begin position="323"/>
        <end position="343"/>
    </location>
</feature>
<proteinExistence type="predicted"/>
<name>A0ABP8ZTX5_9ACTN</name>